<sequence length="248" mass="28317">MENNSERVAALDRLCELVETLRSPKGCPWDKKQTPQSMRGPLVEETFEAVDAVTENNPSHAKEELGDLLFNLILTAYIYEQRGDFSISQMADDVRTKLIGRHPHVFGGEKKDWDLIKRNEEGRKCDFVLDEVPKGFPPVLKAYKYLSKAAKNGFEWPDVNCSFNKVQEEFEEVKEAVGLDSKHLEEEVGDLLLSVVNMCRMLSVNPDVALERAVSKFYRRYKFVCDGMKEDSGKSMTDLWDEAKQNGL</sequence>
<name>A0A7T3RCQ3_9SPIR</name>
<dbReference type="InterPro" id="IPR048015">
    <property type="entry name" value="NTP-PPase_MazG-like_N"/>
</dbReference>
<keyword evidence="3" id="KW-1185">Reference proteome</keyword>
<dbReference type="GO" id="GO:0046052">
    <property type="term" value="P:UTP catabolic process"/>
    <property type="evidence" value="ECO:0007669"/>
    <property type="project" value="TreeGrafter"/>
</dbReference>
<evidence type="ECO:0000313" key="2">
    <source>
        <dbReference type="EMBL" id="QQA00630.1"/>
    </source>
</evidence>
<feature type="domain" description="NTP pyrophosphohydrolase MazG-like" evidence="1">
    <location>
        <begin position="33"/>
        <end position="106"/>
    </location>
</feature>
<dbReference type="GO" id="GO:0046081">
    <property type="term" value="P:dUTP catabolic process"/>
    <property type="evidence" value="ECO:0007669"/>
    <property type="project" value="TreeGrafter"/>
</dbReference>
<dbReference type="InterPro" id="IPR011551">
    <property type="entry name" value="NTP_PyrPHydrolase_MazG"/>
</dbReference>
<organism evidence="2 3">
    <name type="scientific">Treponema peruense</name>
    <dbReference type="NCBI Taxonomy" id="2787628"/>
    <lineage>
        <taxon>Bacteria</taxon>
        <taxon>Pseudomonadati</taxon>
        <taxon>Spirochaetota</taxon>
        <taxon>Spirochaetia</taxon>
        <taxon>Spirochaetales</taxon>
        <taxon>Treponemataceae</taxon>
        <taxon>Treponema</taxon>
    </lineage>
</organism>
<dbReference type="KEGG" id="tper:IWA51_10220"/>
<keyword evidence="2" id="KW-0378">Hydrolase</keyword>
<dbReference type="GO" id="GO:0047429">
    <property type="term" value="F:nucleoside triphosphate diphosphatase activity"/>
    <property type="evidence" value="ECO:0007669"/>
    <property type="project" value="UniProtKB-EC"/>
</dbReference>
<evidence type="ECO:0000313" key="3">
    <source>
        <dbReference type="Proteomes" id="UP000595224"/>
    </source>
</evidence>
<dbReference type="InterPro" id="IPR048011">
    <property type="entry name" value="NTP-PPase_MazG-like_C"/>
</dbReference>
<dbReference type="EC" id="3.6.1.9" evidence="2"/>
<dbReference type="CDD" id="cd11528">
    <property type="entry name" value="NTP-PPase_MazG_Nterm"/>
    <property type="match status" value="1"/>
</dbReference>
<dbReference type="Pfam" id="PF03819">
    <property type="entry name" value="MazG"/>
    <property type="match status" value="2"/>
</dbReference>
<dbReference type="Proteomes" id="UP000595224">
    <property type="component" value="Chromosome"/>
</dbReference>
<dbReference type="GO" id="GO:0046076">
    <property type="term" value="P:dTTP catabolic process"/>
    <property type="evidence" value="ECO:0007669"/>
    <property type="project" value="TreeGrafter"/>
</dbReference>
<dbReference type="RefSeq" id="WP_198442341.1">
    <property type="nucleotide sequence ID" value="NZ_CBCSHE010000014.1"/>
</dbReference>
<dbReference type="SUPFAM" id="SSF101386">
    <property type="entry name" value="all-alpha NTP pyrophosphatases"/>
    <property type="match status" value="2"/>
</dbReference>
<reference evidence="2 3" key="1">
    <citation type="submission" date="2020-11" db="EMBL/GenBank/DDBJ databases">
        <title>Treponema Peruensis nv. sp., first commensal Treponema isolated from human feces.</title>
        <authorList>
            <person name="Belkhou C."/>
            <person name="Raes J."/>
        </authorList>
    </citation>
    <scope>NUCLEOTIDE SEQUENCE [LARGE SCALE GENOMIC DNA]</scope>
    <source>
        <strain evidence="2 3">RCC2812</strain>
    </source>
</reference>
<dbReference type="NCBIfam" id="TIGR00444">
    <property type="entry name" value="mazG"/>
    <property type="match status" value="1"/>
</dbReference>
<accession>A0A7T3RCQ3</accession>
<dbReference type="CDD" id="cd11529">
    <property type="entry name" value="NTP-PPase_MazG_Cterm"/>
    <property type="match status" value="1"/>
</dbReference>
<dbReference type="NCBIfam" id="NF007113">
    <property type="entry name" value="PRK09562.1"/>
    <property type="match status" value="1"/>
</dbReference>
<protein>
    <submittedName>
        <fullName evidence="2">Nucleoside triphosphate pyrophosphohydrolase</fullName>
        <ecNumber evidence="2">3.6.1.9</ecNumber>
    </submittedName>
</protein>
<dbReference type="GO" id="GO:0046061">
    <property type="term" value="P:dATP catabolic process"/>
    <property type="evidence" value="ECO:0007669"/>
    <property type="project" value="TreeGrafter"/>
</dbReference>
<dbReference type="AlphaFoldDB" id="A0A7T3RCQ3"/>
<dbReference type="PANTHER" id="PTHR30522:SF0">
    <property type="entry name" value="NUCLEOSIDE TRIPHOSPHATE PYROPHOSPHOHYDROLASE"/>
    <property type="match status" value="1"/>
</dbReference>
<feature type="domain" description="NTP pyrophosphohydrolase MazG-like" evidence="1">
    <location>
        <begin position="166"/>
        <end position="222"/>
    </location>
</feature>
<dbReference type="PANTHER" id="PTHR30522">
    <property type="entry name" value="NUCLEOSIDE TRIPHOSPHATE PYROPHOSPHOHYDROLASE"/>
    <property type="match status" value="1"/>
</dbReference>
<dbReference type="GO" id="GO:0046047">
    <property type="term" value="P:TTP catabolic process"/>
    <property type="evidence" value="ECO:0007669"/>
    <property type="project" value="TreeGrafter"/>
</dbReference>
<gene>
    <name evidence="2" type="primary">mazG</name>
    <name evidence="2" type="ORF">IWA51_10220</name>
</gene>
<dbReference type="Gene3D" id="1.10.287.1080">
    <property type="entry name" value="MazG-like"/>
    <property type="match status" value="2"/>
</dbReference>
<evidence type="ECO:0000259" key="1">
    <source>
        <dbReference type="Pfam" id="PF03819"/>
    </source>
</evidence>
<proteinExistence type="predicted"/>
<dbReference type="EMBL" id="CP064936">
    <property type="protein sequence ID" value="QQA00630.1"/>
    <property type="molecule type" value="Genomic_DNA"/>
</dbReference>
<dbReference type="GO" id="GO:0006203">
    <property type="term" value="P:dGTP catabolic process"/>
    <property type="evidence" value="ECO:0007669"/>
    <property type="project" value="TreeGrafter"/>
</dbReference>
<dbReference type="InterPro" id="IPR004518">
    <property type="entry name" value="MazG-like_dom"/>
</dbReference>